<proteinExistence type="predicted"/>
<organism evidence="3 4">
    <name type="scientific">Paracoccus yeei</name>
    <dbReference type="NCBI Taxonomy" id="147645"/>
    <lineage>
        <taxon>Bacteria</taxon>
        <taxon>Pseudomonadati</taxon>
        <taxon>Pseudomonadota</taxon>
        <taxon>Alphaproteobacteria</taxon>
        <taxon>Rhodobacterales</taxon>
        <taxon>Paracoccaceae</taxon>
        <taxon>Paracoccus</taxon>
    </lineage>
</organism>
<dbReference type="AlphaFoldDB" id="A0A386UKU2"/>
<dbReference type="CDD" id="cd04301">
    <property type="entry name" value="NAT_SF"/>
    <property type="match status" value="1"/>
</dbReference>
<dbReference type="PROSITE" id="PS51186">
    <property type="entry name" value="GNAT"/>
    <property type="match status" value="1"/>
</dbReference>
<evidence type="ECO:0000259" key="2">
    <source>
        <dbReference type="PROSITE" id="PS51725"/>
    </source>
</evidence>
<feature type="domain" description="N-acetyltransferase" evidence="1">
    <location>
        <begin position="121"/>
        <end position="256"/>
    </location>
</feature>
<dbReference type="InterPro" id="IPR016181">
    <property type="entry name" value="Acyl_CoA_acyltransferase"/>
</dbReference>
<dbReference type="RefSeq" id="WP_120441747.1">
    <property type="nucleotide sequence ID" value="NZ_CP031078.1"/>
</dbReference>
<gene>
    <name evidence="3" type="ORF">PY32053_01707</name>
</gene>
<dbReference type="Pfam" id="PF13508">
    <property type="entry name" value="Acetyltransf_7"/>
    <property type="match status" value="1"/>
</dbReference>
<evidence type="ECO:0000313" key="3">
    <source>
        <dbReference type="EMBL" id="AYF01334.1"/>
    </source>
</evidence>
<dbReference type="GO" id="GO:0016747">
    <property type="term" value="F:acyltransferase activity, transferring groups other than amino-acyl groups"/>
    <property type="evidence" value="ECO:0007669"/>
    <property type="project" value="InterPro"/>
</dbReference>
<dbReference type="EMBL" id="CP031078">
    <property type="protein sequence ID" value="AYF01334.1"/>
    <property type="molecule type" value="Genomic_DNA"/>
</dbReference>
<evidence type="ECO:0000259" key="1">
    <source>
        <dbReference type="PROSITE" id="PS51186"/>
    </source>
</evidence>
<dbReference type="Proteomes" id="UP000272010">
    <property type="component" value="Chromosome"/>
</dbReference>
<protein>
    <submittedName>
        <fullName evidence="3">GNAT family N-acetyltransferase</fullName>
    </submittedName>
</protein>
<dbReference type="InterPro" id="IPR000182">
    <property type="entry name" value="GNAT_dom"/>
</dbReference>
<feature type="domain" description="ABM" evidence="2">
    <location>
        <begin position="30"/>
        <end position="119"/>
    </location>
</feature>
<dbReference type="InterPro" id="IPR011008">
    <property type="entry name" value="Dimeric_a/b-barrel"/>
</dbReference>
<dbReference type="InterPro" id="IPR007138">
    <property type="entry name" value="ABM_dom"/>
</dbReference>
<dbReference type="Pfam" id="PF03992">
    <property type="entry name" value="ABM"/>
    <property type="match status" value="1"/>
</dbReference>
<keyword evidence="3" id="KW-0808">Transferase</keyword>
<dbReference type="SUPFAM" id="SSF55729">
    <property type="entry name" value="Acyl-CoA N-acyltransferases (Nat)"/>
    <property type="match status" value="1"/>
</dbReference>
<name>A0A386UKU2_9RHOB</name>
<dbReference type="Gene3D" id="3.40.630.30">
    <property type="match status" value="1"/>
</dbReference>
<dbReference type="SUPFAM" id="SSF54909">
    <property type="entry name" value="Dimeric alpha+beta barrel"/>
    <property type="match status" value="1"/>
</dbReference>
<evidence type="ECO:0000313" key="4">
    <source>
        <dbReference type="Proteomes" id="UP000272010"/>
    </source>
</evidence>
<accession>A0A386UKU2</accession>
<reference evidence="4" key="1">
    <citation type="submission" date="2018-07" db="EMBL/GenBank/DDBJ databases">
        <title>Genome Structure of the Opportunistic Pathogen Paracoccus yeei (Alphaproteobacteria) and Identification of Putative Virulence Factors.</title>
        <authorList>
            <person name="Lasek R."/>
            <person name="Szuplewska M."/>
            <person name="Mitura M."/>
            <person name="Decewicz P."/>
            <person name="Chmielowska C."/>
            <person name="Pawlot A."/>
            <person name="Sentkowska D."/>
            <person name="Czarnecki J."/>
            <person name="Bartosik D."/>
        </authorList>
    </citation>
    <scope>NUCLEOTIDE SEQUENCE [LARGE SCALE GENOMIC DNA]</scope>
    <source>
        <strain evidence="4">CCUG 32053</strain>
    </source>
</reference>
<dbReference type="Gene3D" id="3.30.70.100">
    <property type="match status" value="1"/>
</dbReference>
<dbReference type="PROSITE" id="PS51725">
    <property type="entry name" value="ABM"/>
    <property type="match status" value="1"/>
</dbReference>
<sequence>MTGCACGHHHHHHAPARIEGGEGIALDRPLVALSGTLTCQDAAQMMLVLDLLPQHVSLSRAEPGNLRFDLSQQDDPMVWRLDELFADAEAFAAHQARTAASPWGTESSAILRDFTRTEVMPRIRPEHPQDRTAIAALLELAFDGGAESRLVSDLRAAGDLALSLVADVQGSIVGHVALSPLAAEGPALALAPLAVHPAVQARGIGTALVRAALAAMADHTVVVLGDPAYYARFGFQPVEVQSPYAGPHLLAAGPALPRGSAIAHAPAFAAL</sequence>